<dbReference type="GO" id="GO:0004497">
    <property type="term" value="F:monooxygenase activity"/>
    <property type="evidence" value="ECO:0000318"/>
    <property type="project" value="GO_Central"/>
</dbReference>
<proteinExistence type="inferred from homology"/>
<keyword evidence="30" id="KW-1185">Reference proteome</keyword>
<dbReference type="InterPro" id="IPR050346">
    <property type="entry name" value="FMO-like"/>
</dbReference>
<dbReference type="FunCoup" id="B3S5B6">
    <property type="interactions" value="489"/>
</dbReference>
<evidence type="ECO:0000256" key="2">
    <source>
        <dbReference type="ARBA" id="ARBA00004524"/>
    </source>
</evidence>
<dbReference type="PRINTS" id="PR00370">
    <property type="entry name" value="FMOXYGENASE"/>
</dbReference>
<evidence type="ECO:0000256" key="12">
    <source>
        <dbReference type="ARBA" id="ARBA00023002"/>
    </source>
</evidence>
<feature type="transmembrane region" description="Helical" evidence="28">
    <location>
        <begin position="507"/>
        <end position="526"/>
    </location>
</feature>
<keyword evidence="26 27" id="KW-0503">Monooxygenase</keyword>
<dbReference type="GO" id="GO:0004499">
    <property type="term" value="F:N,N-dimethylaniline monooxygenase activity"/>
    <property type="evidence" value="ECO:0007669"/>
    <property type="project" value="UniProtKB-UniRule"/>
</dbReference>
<keyword evidence="14 26" id="KW-0472">Membrane</keyword>
<evidence type="ECO:0000256" key="27">
    <source>
        <dbReference type="RuleBase" id="RU361177"/>
    </source>
</evidence>
<dbReference type="GO" id="GO:0050660">
    <property type="term" value="F:flavin adenine dinucleotide binding"/>
    <property type="evidence" value="ECO:0007669"/>
    <property type="project" value="InterPro"/>
</dbReference>
<evidence type="ECO:0000256" key="8">
    <source>
        <dbReference type="ARBA" id="ARBA00022827"/>
    </source>
</evidence>
<dbReference type="eggNOG" id="KOG1399">
    <property type="taxonomic scope" value="Eukaryota"/>
</dbReference>
<evidence type="ECO:0000256" key="13">
    <source>
        <dbReference type="ARBA" id="ARBA00023098"/>
    </source>
</evidence>
<keyword evidence="9" id="KW-0492">Microsome</keyword>
<comment type="similarity">
    <text evidence="3 26 27">Belongs to the FMO family.</text>
</comment>
<evidence type="ECO:0000256" key="23">
    <source>
        <dbReference type="ARBA" id="ARBA00048990"/>
    </source>
</evidence>
<organism evidence="29 30">
    <name type="scientific">Trichoplax adhaerens</name>
    <name type="common">Trichoplax reptans</name>
    <dbReference type="NCBI Taxonomy" id="10228"/>
    <lineage>
        <taxon>Eukaryota</taxon>
        <taxon>Metazoa</taxon>
        <taxon>Placozoa</taxon>
        <taxon>Uniplacotomia</taxon>
        <taxon>Trichoplacea</taxon>
        <taxon>Trichoplacidae</taxon>
        <taxon>Trichoplax</taxon>
    </lineage>
</organism>
<dbReference type="Proteomes" id="UP000009022">
    <property type="component" value="Unassembled WGS sequence"/>
</dbReference>
<evidence type="ECO:0000313" key="30">
    <source>
        <dbReference type="Proteomes" id="UP000009022"/>
    </source>
</evidence>
<evidence type="ECO:0000256" key="17">
    <source>
        <dbReference type="ARBA" id="ARBA00047574"/>
    </source>
</evidence>
<dbReference type="EC" id="1.-.-.-" evidence="27"/>
<accession>B3S5B6</accession>
<comment type="catalytic activity">
    <reaction evidence="23">
        <text>heptan-4-one + NADPH + O2 + H(+) = propyl butanoate + NADP(+) + H2O</text>
        <dbReference type="Rhea" id="RHEA:54852"/>
        <dbReference type="ChEBI" id="CHEBI:15377"/>
        <dbReference type="ChEBI" id="CHEBI:15378"/>
        <dbReference type="ChEBI" id="CHEBI:15379"/>
        <dbReference type="ChEBI" id="CHEBI:57783"/>
        <dbReference type="ChEBI" id="CHEBI:58349"/>
        <dbReference type="ChEBI" id="CHEBI:89484"/>
        <dbReference type="ChEBI" id="CHEBI:89719"/>
    </reaction>
    <physiologicalReaction direction="left-to-right" evidence="23">
        <dbReference type="Rhea" id="RHEA:54853"/>
    </physiologicalReaction>
</comment>
<dbReference type="PRINTS" id="PR01125">
    <property type="entry name" value="FMOXYGENASE5"/>
</dbReference>
<dbReference type="EMBL" id="DS985250">
    <property type="protein sequence ID" value="EDV22234.1"/>
    <property type="molecule type" value="Genomic_DNA"/>
</dbReference>
<comment type="subcellular location">
    <subcellularLocation>
        <location evidence="26">Endoplasmic reticulum membrane</location>
    </subcellularLocation>
    <subcellularLocation>
        <location evidence="2">Microsome membrane</location>
    </subcellularLocation>
</comment>
<dbReference type="GeneID" id="6756477"/>
<evidence type="ECO:0000256" key="22">
    <source>
        <dbReference type="ARBA" id="ARBA00048989"/>
    </source>
</evidence>
<dbReference type="OrthoDB" id="66881at2759"/>
<evidence type="ECO:0000256" key="11">
    <source>
        <dbReference type="ARBA" id="ARBA00022989"/>
    </source>
</evidence>
<evidence type="ECO:0000256" key="9">
    <source>
        <dbReference type="ARBA" id="ARBA00022848"/>
    </source>
</evidence>
<comment type="catalytic activity">
    <reaction evidence="17">
        <text>heptan-2-one + NADPH + O2 + H(+) = pentyl acetate + NADP(+) + H2O</text>
        <dbReference type="Rhea" id="RHEA:54836"/>
        <dbReference type="ChEBI" id="CHEBI:5672"/>
        <dbReference type="ChEBI" id="CHEBI:15377"/>
        <dbReference type="ChEBI" id="CHEBI:15378"/>
        <dbReference type="ChEBI" id="CHEBI:15379"/>
        <dbReference type="ChEBI" id="CHEBI:57783"/>
        <dbReference type="ChEBI" id="CHEBI:58349"/>
        <dbReference type="ChEBI" id="CHEBI:87362"/>
    </reaction>
    <physiologicalReaction direction="left-to-right" evidence="17">
        <dbReference type="Rhea" id="RHEA:54837"/>
    </physiologicalReaction>
</comment>
<dbReference type="Gene3D" id="3.50.50.60">
    <property type="entry name" value="FAD/NAD(P)-binding domain"/>
    <property type="match status" value="1"/>
</dbReference>
<comment type="catalytic activity">
    <reaction evidence="22">
        <text>(2E)-geranial + NADPH + O2 + H(+) = (1E)-2,6-dimethylhepta-1,5-dien-1-yl formate + NADP(+) + H2O</text>
        <dbReference type="Rhea" id="RHEA:54860"/>
        <dbReference type="ChEBI" id="CHEBI:15377"/>
        <dbReference type="ChEBI" id="CHEBI:15378"/>
        <dbReference type="ChEBI" id="CHEBI:15379"/>
        <dbReference type="ChEBI" id="CHEBI:16980"/>
        <dbReference type="ChEBI" id="CHEBI:57783"/>
        <dbReference type="ChEBI" id="CHEBI:58349"/>
        <dbReference type="ChEBI" id="CHEBI:138375"/>
    </reaction>
    <physiologicalReaction direction="left-to-right" evidence="22">
        <dbReference type="Rhea" id="RHEA:54861"/>
    </physiologicalReaction>
</comment>
<evidence type="ECO:0000256" key="18">
    <source>
        <dbReference type="ARBA" id="ARBA00047855"/>
    </source>
</evidence>
<dbReference type="AlphaFoldDB" id="B3S5B6"/>
<dbReference type="CTD" id="6756477"/>
<evidence type="ECO:0000256" key="7">
    <source>
        <dbReference type="ARBA" id="ARBA00022692"/>
    </source>
</evidence>
<dbReference type="SUPFAM" id="SSF51905">
    <property type="entry name" value="FAD/NAD(P)-binding domain"/>
    <property type="match status" value="2"/>
</dbReference>
<sequence length="540" mass="60639">MKVAIIGAGASGLTSLKECIDEGIEGVVLEKENYIGGLWRFSEEVGKGGTVYRSTIINTSKELMCFSDFPIPASYSPFMHNTGVIKYFEMYAEKFDLYKHIRYNTFVHQIKQASDYDQTGRWDIVTSPSDDHANKTTTTYDGVMVCSGHHWDPRMPSFKGMDVFKGKQMHSHDYKDYRGFENKRVVVVGIGNSAVDVACETSHHASKVFLSTRRGTWVFSRLGPGGQPIDHVFNRFINAVMPTSMLEAELKKGCEARFNHEHYGLKTSYRVLAQHPTMSDELPVRIICGSVKVKDNVESLTEHDVTFTDGTVEKDIDVIVYSTGYKFGFPFLDPSIVEVVENKCDLYKYVFPPHLKHATLAMVGFVQPVGAIMPISEMQARWVTRVFNKKSTLPSEAEMMADITGKRDHMASRYTESPRHTIEVDFIPFMDELATLIGCKPSFLSMFFTDPKLAFQCCFGPCTPPQYRLQGPHSWKGAKKAIESVDNNVINSMCTRQVKAVKSRSGFFTWFVLLGIIMVPLAYAIYRSNGDIGGAVSDIG</sequence>
<dbReference type="FunFam" id="3.50.50.60:FF:000023">
    <property type="entry name" value="Dimethylaniline monooxygenase [N-oxide-forming]"/>
    <property type="match status" value="1"/>
</dbReference>
<protein>
    <recommendedName>
        <fullName evidence="27">Flavin-containing monooxygenase</fullName>
        <ecNumber evidence="27">1.-.-.-</ecNumber>
    </recommendedName>
</protein>
<evidence type="ECO:0000256" key="28">
    <source>
        <dbReference type="SAM" id="Phobius"/>
    </source>
</evidence>
<keyword evidence="8 26" id="KW-0274">FAD</keyword>
<comment type="catalytic activity">
    <reaction evidence="19">
        <text>NADPH + O2 + H(+) = H2O2 + NADP(+)</text>
        <dbReference type="Rhea" id="RHEA:11260"/>
        <dbReference type="ChEBI" id="CHEBI:15378"/>
        <dbReference type="ChEBI" id="CHEBI:15379"/>
        <dbReference type="ChEBI" id="CHEBI:16240"/>
        <dbReference type="ChEBI" id="CHEBI:57783"/>
        <dbReference type="ChEBI" id="CHEBI:58349"/>
        <dbReference type="EC" id="1.6.3.1"/>
    </reaction>
    <physiologicalReaction direction="left-to-right" evidence="19">
        <dbReference type="Rhea" id="RHEA:11261"/>
    </physiologicalReaction>
</comment>
<dbReference type="InterPro" id="IPR000960">
    <property type="entry name" value="Flavin_mOase"/>
</dbReference>
<dbReference type="PhylomeDB" id="B3S5B6"/>
<evidence type="ECO:0000256" key="5">
    <source>
        <dbReference type="ARBA" id="ARBA00022553"/>
    </source>
</evidence>
<keyword evidence="5" id="KW-0597">Phosphoprotein</keyword>
<dbReference type="InParanoid" id="B3S5B6"/>
<evidence type="ECO:0000256" key="21">
    <source>
        <dbReference type="ARBA" id="ARBA00048459"/>
    </source>
</evidence>
<evidence type="ECO:0000256" key="19">
    <source>
        <dbReference type="ARBA" id="ARBA00047864"/>
    </source>
</evidence>
<keyword evidence="10 26" id="KW-0521">NADP</keyword>
<evidence type="ECO:0000256" key="14">
    <source>
        <dbReference type="ARBA" id="ARBA00023136"/>
    </source>
</evidence>
<keyword evidence="4" id="KW-0488">Methylation</keyword>
<dbReference type="KEGG" id="tad:TRIADDRAFT_29160"/>
<comment type="cofactor">
    <cofactor evidence="1 26 27">
        <name>FAD</name>
        <dbReference type="ChEBI" id="CHEBI:57692"/>
    </cofactor>
</comment>
<evidence type="ECO:0000256" key="16">
    <source>
        <dbReference type="ARBA" id="ARBA00047426"/>
    </source>
</evidence>
<name>B3S5B6_TRIAD</name>
<dbReference type="InterPro" id="IPR002257">
    <property type="entry name" value="Flavin_mOase_5"/>
</dbReference>
<dbReference type="OMA" id="WYGQSNT"/>
<dbReference type="FunFam" id="3.50.50.60:FF:000257">
    <property type="entry name" value="Dimethylaniline monooxygenase [N-oxide-forming]"/>
    <property type="match status" value="1"/>
</dbReference>
<gene>
    <name evidence="29" type="ORF">TRIADDRAFT_29160</name>
</gene>
<evidence type="ECO:0000256" key="26">
    <source>
        <dbReference type="PIRNR" id="PIRNR000332"/>
    </source>
</evidence>
<evidence type="ECO:0000256" key="10">
    <source>
        <dbReference type="ARBA" id="ARBA00022857"/>
    </source>
</evidence>
<evidence type="ECO:0000256" key="20">
    <source>
        <dbReference type="ARBA" id="ARBA00047977"/>
    </source>
</evidence>
<comment type="catalytic activity">
    <reaction evidence="20">
        <text>hexan-3-one + NADPH + O2 + H(+) = ethyl butanoate + NADP(+) + H2O</text>
        <dbReference type="Rhea" id="RHEA:54844"/>
        <dbReference type="ChEBI" id="CHEBI:15377"/>
        <dbReference type="ChEBI" id="CHEBI:15378"/>
        <dbReference type="ChEBI" id="CHEBI:15379"/>
        <dbReference type="ChEBI" id="CHEBI:57783"/>
        <dbReference type="ChEBI" id="CHEBI:58349"/>
        <dbReference type="ChEBI" id="CHEBI:88764"/>
        <dbReference type="ChEBI" id="CHEBI:89891"/>
    </reaction>
    <physiologicalReaction direction="left-to-right" evidence="20">
        <dbReference type="Rhea" id="RHEA:54845"/>
    </physiologicalReaction>
</comment>
<dbReference type="Pfam" id="PF00743">
    <property type="entry name" value="FMO-like"/>
    <property type="match status" value="1"/>
</dbReference>
<dbReference type="PIRSF" id="PIRSF000332">
    <property type="entry name" value="FMO"/>
    <property type="match status" value="1"/>
</dbReference>
<evidence type="ECO:0000256" key="3">
    <source>
        <dbReference type="ARBA" id="ARBA00009183"/>
    </source>
</evidence>
<evidence type="ECO:0000313" key="29">
    <source>
        <dbReference type="EMBL" id="EDV22234.1"/>
    </source>
</evidence>
<dbReference type="GO" id="GO:0006629">
    <property type="term" value="P:lipid metabolic process"/>
    <property type="evidence" value="ECO:0007669"/>
    <property type="project" value="UniProtKB-KW"/>
</dbReference>
<keyword evidence="6 26" id="KW-0285">Flavoprotein</keyword>
<evidence type="ECO:0000256" key="24">
    <source>
        <dbReference type="ARBA" id="ARBA00049443"/>
    </source>
</evidence>
<evidence type="ECO:0000256" key="25">
    <source>
        <dbReference type="ARBA" id="ARBA00049475"/>
    </source>
</evidence>
<dbReference type="GO" id="GO:0005789">
    <property type="term" value="C:endoplasmic reticulum membrane"/>
    <property type="evidence" value="ECO:0007669"/>
    <property type="project" value="UniProtKB-SubCell"/>
</dbReference>
<keyword evidence="26" id="KW-0256">Endoplasmic reticulum</keyword>
<dbReference type="GO" id="GO:0016174">
    <property type="term" value="F:NAD(P)H oxidase H2O2-forming activity"/>
    <property type="evidence" value="ECO:0007669"/>
    <property type="project" value="UniProtKB-EC"/>
</dbReference>
<dbReference type="FunFam" id="3.50.50.60:FF:000161">
    <property type="entry name" value="Dimethylaniline monooxygenase [N-oxide-forming]"/>
    <property type="match status" value="1"/>
</dbReference>
<dbReference type="InterPro" id="IPR036188">
    <property type="entry name" value="FAD/NAD-bd_sf"/>
</dbReference>
<comment type="catalytic activity">
    <reaction evidence="24">
        <text>N,N-dimethylaniline + NADPH + O2 + H(+) = N,N-dimethylaniline N-oxide + NADP(+) + H2O</text>
        <dbReference type="Rhea" id="RHEA:24468"/>
        <dbReference type="ChEBI" id="CHEBI:15377"/>
        <dbReference type="ChEBI" id="CHEBI:15378"/>
        <dbReference type="ChEBI" id="CHEBI:15379"/>
        <dbReference type="ChEBI" id="CHEBI:16269"/>
        <dbReference type="ChEBI" id="CHEBI:17735"/>
        <dbReference type="ChEBI" id="CHEBI:57783"/>
        <dbReference type="ChEBI" id="CHEBI:58349"/>
        <dbReference type="EC" id="1.14.13.8"/>
    </reaction>
    <physiologicalReaction direction="left-to-right" evidence="24">
        <dbReference type="Rhea" id="RHEA:24469"/>
    </physiologicalReaction>
</comment>
<evidence type="ECO:0000256" key="15">
    <source>
        <dbReference type="ARBA" id="ARBA00045722"/>
    </source>
</evidence>
<dbReference type="InterPro" id="IPR020946">
    <property type="entry name" value="Flavin_mOase-like"/>
</dbReference>
<dbReference type="PANTHER" id="PTHR23023">
    <property type="entry name" value="DIMETHYLANILINE MONOOXYGENASE"/>
    <property type="match status" value="1"/>
</dbReference>
<keyword evidence="11 28" id="KW-1133">Transmembrane helix</keyword>
<reference evidence="29 30" key="1">
    <citation type="journal article" date="2008" name="Nature">
        <title>The Trichoplax genome and the nature of placozoans.</title>
        <authorList>
            <person name="Srivastava M."/>
            <person name="Begovic E."/>
            <person name="Chapman J."/>
            <person name="Putnam N.H."/>
            <person name="Hellsten U."/>
            <person name="Kawashima T."/>
            <person name="Kuo A."/>
            <person name="Mitros T."/>
            <person name="Salamov A."/>
            <person name="Carpenter M.L."/>
            <person name="Signorovitch A.Y."/>
            <person name="Moreno M.A."/>
            <person name="Kamm K."/>
            <person name="Grimwood J."/>
            <person name="Schmutz J."/>
            <person name="Shapiro H."/>
            <person name="Grigoriev I.V."/>
            <person name="Buss L.W."/>
            <person name="Schierwater B."/>
            <person name="Dellaporta S.L."/>
            <person name="Rokhsar D.S."/>
        </authorList>
    </citation>
    <scope>NUCLEOTIDE SEQUENCE [LARGE SCALE GENOMIC DNA]</scope>
    <source>
        <strain evidence="29 30">Grell-BS-1999</strain>
    </source>
</reference>
<keyword evidence="13" id="KW-0443">Lipid metabolism</keyword>
<dbReference type="GO" id="GO:0050661">
    <property type="term" value="F:NADP binding"/>
    <property type="evidence" value="ECO:0007669"/>
    <property type="project" value="InterPro"/>
</dbReference>
<comment type="catalytic activity">
    <reaction evidence="16">
        <text>hexan-3-one + NADPH + O2 + H(+) = propyl propanoate + NADP(+) + H2O</text>
        <dbReference type="Rhea" id="RHEA:54848"/>
        <dbReference type="ChEBI" id="CHEBI:15377"/>
        <dbReference type="ChEBI" id="CHEBI:15378"/>
        <dbReference type="ChEBI" id="CHEBI:15379"/>
        <dbReference type="ChEBI" id="CHEBI:57783"/>
        <dbReference type="ChEBI" id="CHEBI:58349"/>
        <dbReference type="ChEBI" id="CHEBI:89828"/>
        <dbReference type="ChEBI" id="CHEBI:89891"/>
    </reaction>
    <physiologicalReaction direction="left-to-right" evidence="16">
        <dbReference type="Rhea" id="RHEA:54849"/>
    </physiologicalReaction>
</comment>
<evidence type="ECO:0000256" key="4">
    <source>
        <dbReference type="ARBA" id="ARBA00022481"/>
    </source>
</evidence>
<keyword evidence="7 28" id="KW-0812">Transmembrane</keyword>
<evidence type="ECO:0000256" key="6">
    <source>
        <dbReference type="ARBA" id="ARBA00022630"/>
    </source>
</evidence>
<comment type="catalytic activity">
    <reaction evidence="18">
        <text>sulcatone + NADPH + O2 + H(+) = 4-methylpent-3-en-1-yl acetate + NADP(+) + H2O</text>
        <dbReference type="Rhea" id="RHEA:54864"/>
        <dbReference type="ChEBI" id="CHEBI:15377"/>
        <dbReference type="ChEBI" id="CHEBI:15378"/>
        <dbReference type="ChEBI" id="CHEBI:15379"/>
        <dbReference type="ChEBI" id="CHEBI:16310"/>
        <dbReference type="ChEBI" id="CHEBI:57783"/>
        <dbReference type="ChEBI" id="CHEBI:58349"/>
        <dbReference type="ChEBI" id="CHEBI:138373"/>
    </reaction>
    <physiologicalReaction direction="left-to-right" evidence="18">
        <dbReference type="Rhea" id="RHEA:54865"/>
    </physiologicalReaction>
</comment>
<comment type="catalytic activity">
    <reaction evidence="21">
        <text>octan-3-one + NADPH + O2 + H(+) = ethyl hexanoate + NADP(+) + H2O</text>
        <dbReference type="Rhea" id="RHEA:54856"/>
        <dbReference type="ChEBI" id="CHEBI:15377"/>
        <dbReference type="ChEBI" id="CHEBI:15378"/>
        <dbReference type="ChEBI" id="CHEBI:15379"/>
        <dbReference type="ChEBI" id="CHEBI:57783"/>
        <dbReference type="ChEBI" id="CHEBI:58349"/>
        <dbReference type="ChEBI" id="CHEBI:80946"/>
        <dbReference type="ChEBI" id="CHEBI:86055"/>
    </reaction>
    <physiologicalReaction direction="left-to-right" evidence="21">
        <dbReference type="Rhea" id="RHEA:54857"/>
    </physiologicalReaction>
</comment>
<evidence type="ECO:0000256" key="1">
    <source>
        <dbReference type="ARBA" id="ARBA00001974"/>
    </source>
</evidence>
<keyword evidence="12 26" id="KW-0560">Oxidoreductase</keyword>
<dbReference type="RefSeq" id="XP_002115389.1">
    <property type="nucleotide sequence ID" value="XM_002115353.1"/>
</dbReference>
<dbReference type="HOGENOM" id="CLU_006909_8_2_1"/>
<comment type="function">
    <text evidence="15">Acts as a Baeyer-Villiger monooxygenase on a broad range of substrates. Catalyzes the insertion of an oxygen atom into a carbon-carbon bond adjacent to a carbonyl, which converts ketones to esters. Active on diverse carbonyl compounds, whereas soft nucleophiles are mostly non- or poorly reactive. In contrast with other forms of FMO it is non- or poorly active on 'classical' substrates such as drugs, pesticides, and dietary components containing soft nucleophilic heteroatoms. Able to oxidize drug molecules bearing a carbonyl group on an aliphatic chain, such as nabumetone and pentoxifylline. Also, in the absence of substrates, shows slow but yet significant NADPH oxidase activity. Acts as a positive modulator of cholesterol biosynthesis as well as glucose homeostasis, promoting metabolic aging via pleiotropic effects.</text>
</comment>
<comment type="catalytic activity">
    <reaction evidence="25">
        <text>octan-3-one + NADPH + O2 + H(+) = pentyl propanoate + NADP(+) + H2O</text>
        <dbReference type="Rhea" id="RHEA:54840"/>
        <dbReference type="ChEBI" id="CHEBI:15377"/>
        <dbReference type="ChEBI" id="CHEBI:15378"/>
        <dbReference type="ChEBI" id="CHEBI:15379"/>
        <dbReference type="ChEBI" id="CHEBI:57783"/>
        <dbReference type="ChEBI" id="CHEBI:58349"/>
        <dbReference type="ChEBI" id="CHEBI:80946"/>
        <dbReference type="ChEBI" id="CHEBI:87373"/>
    </reaction>
    <physiologicalReaction direction="left-to-right" evidence="25">
        <dbReference type="Rhea" id="RHEA:54841"/>
    </physiologicalReaction>
</comment>
<dbReference type="FunFam" id="3.50.50.60:FF:000042">
    <property type="entry name" value="Dimethylaniline monooxygenase [N-oxide-forming]"/>
    <property type="match status" value="1"/>
</dbReference>